<proteinExistence type="predicted"/>
<dbReference type="Gene3D" id="2.120.10.70">
    <property type="entry name" value="Fucose-specific lectin"/>
    <property type="match status" value="1"/>
</dbReference>
<evidence type="ECO:0000313" key="1">
    <source>
        <dbReference type="EMBL" id="MFC7617528.1"/>
    </source>
</evidence>
<organism evidence="1 2">
    <name type="scientific">Actinokineospora soli</name>
    <dbReference type="NCBI Taxonomy" id="1048753"/>
    <lineage>
        <taxon>Bacteria</taxon>
        <taxon>Bacillati</taxon>
        <taxon>Actinomycetota</taxon>
        <taxon>Actinomycetes</taxon>
        <taxon>Pseudonocardiales</taxon>
        <taxon>Pseudonocardiaceae</taxon>
        <taxon>Actinokineospora</taxon>
    </lineage>
</organism>
<dbReference type="EMBL" id="JBHTEY010000004">
    <property type="protein sequence ID" value="MFC7617528.1"/>
    <property type="molecule type" value="Genomic_DNA"/>
</dbReference>
<comment type="caution">
    <text evidence="1">The sequence shown here is derived from an EMBL/GenBank/DDBJ whole genome shotgun (WGS) entry which is preliminary data.</text>
</comment>
<evidence type="ECO:0008006" key="3">
    <source>
        <dbReference type="Google" id="ProtNLM"/>
    </source>
</evidence>
<protein>
    <recommendedName>
        <fullName evidence="3">BNR repeat-like domain-containing protein</fullName>
    </recommendedName>
</protein>
<accession>A0ABW2TWB5</accession>
<dbReference type="SUPFAM" id="SSF89372">
    <property type="entry name" value="Fucose-specific lectin"/>
    <property type="match status" value="1"/>
</dbReference>
<dbReference type="Proteomes" id="UP001596512">
    <property type="component" value="Unassembled WGS sequence"/>
</dbReference>
<sequence length="162" mass="17888">MRDYPLLECSSVVNVFGGDGGRSGTGPAVCDFGGLLYLFHRADESSTIHYRTSTDGRGWSDDRSLTDRTDALTDDEPVAVEFGGRLYVLFRGADDPGRLEVCSTDGWTWTPVQRIGRGESVRTSTRPSAVVFRGRLHVFFRGNRRARCSPRPPRMGASGARR</sequence>
<evidence type="ECO:0000313" key="2">
    <source>
        <dbReference type="Proteomes" id="UP001596512"/>
    </source>
</evidence>
<keyword evidence="2" id="KW-1185">Reference proteome</keyword>
<gene>
    <name evidence="1" type="ORF">ACFQV2_33030</name>
</gene>
<reference evidence="2" key="1">
    <citation type="journal article" date="2019" name="Int. J. Syst. Evol. Microbiol.">
        <title>The Global Catalogue of Microorganisms (GCM) 10K type strain sequencing project: providing services to taxonomists for standard genome sequencing and annotation.</title>
        <authorList>
            <consortium name="The Broad Institute Genomics Platform"/>
            <consortium name="The Broad Institute Genome Sequencing Center for Infectious Disease"/>
            <person name="Wu L."/>
            <person name="Ma J."/>
        </authorList>
    </citation>
    <scope>NUCLEOTIDE SEQUENCE [LARGE SCALE GENOMIC DNA]</scope>
    <source>
        <strain evidence="2">JCM 17695</strain>
    </source>
</reference>
<name>A0ABW2TWB5_9PSEU</name>